<evidence type="ECO:0000313" key="1">
    <source>
        <dbReference type="EMBL" id="MBD9359925.1"/>
    </source>
</evidence>
<keyword evidence="2" id="KW-1185">Reference proteome</keyword>
<sequence length="190" mass="21673">MEAFNGRYFFNLPGQRLLVNFTQEQMIILSQTFKSLRELVYQNLLQTRFKQLLYQVTLKLDSNCIRLDFSALEATLSQNIQTNSVEGITDLIEFTRSTQQQHQGADFKAWNILGDALRIQTVMPELQRVFDTFNVRVSRRLESDGQNVLPENEQAETLYGVTISKTLAITALASASPIDNQDHPSRQLAA</sequence>
<proteinExistence type="predicted"/>
<accession>A0ABR9D9Y7</accession>
<protein>
    <submittedName>
        <fullName evidence="1">Uncharacterized protein</fullName>
    </submittedName>
</protein>
<dbReference type="EMBL" id="JACXST010000001">
    <property type="protein sequence ID" value="MBD9359925.1"/>
    <property type="molecule type" value="Genomic_DNA"/>
</dbReference>
<name>A0ABR9D9Y7_9GAMM</name>
<dbReference type="Proteomes" id="UP000641152">
    <property type="component" value="Unassembled WGS sequence"/>
</dbReference>
<gene>
    <name evidence="1" type="ORF">EBB_05060</name>
</gene>
<reference evidence="1 2" key="1">
    <citation type="submission" date="2020-09" db="EMBL/GenBank/DDBJ databases">
        <title>Methylomonas albis sp. nov. and Methylomonas fluvii sp. nov.: Two cold-adapted methanotrophs from the River Elbe and an amended description of Methylovulum psychrotolerans strain Eb1.</title>
        <authorList>
            <person name="Bussmann I.K."/>
            <person name="Klings K.-W."/>
            <person name="Warnstedt J."/>
            <person name="Hoppert M."/>
            <person name="Saborowski A."/>
            <person name="Horn F."/>
            <person name="Liebner S."/>
        </authorList>
    </citation>
    <scope>NUCLEOTIDE SEQUENCE [LARGE SCALE GENOMIC DNA]</scope>
    <source>
        <strain evidence="1 2">EbB</strain>
    </source>
</reference>
<organism evidence="1 2">
    <name type="scientific">Methylomonas fluvii</name>
    <dbReference type="NCBI Taxonomy" id="1854564"/>
    <lineage>
        <taxon>Bacteria</taxon>
        <taxon>Pseudomonadati</taxon>
        <taxon>Pseudomonadota</taxon>
        <taxon>Gammaproteobacteria</taxon>
        <taxon>Methylococcales</taxon>
        <taxon>Methylococcaceae</taxon>
        <taxon>Methylomonas</taxon>
    </lineage>
</organism>
<evidence type="ECO:0000313" key="2">
    <source>
        <dbReference type="Proteomes" id="UP000641152"/>
    </source>
</evidence>
<dbReference type="RefSeq" id="WP_192392748.1">
    <property type="nucleotide sequence ID" value="NZ_CAJHIU010000001.1"/>
</dbReference>
<comment type="caution">
    <text evidence="1">The sequence shown here is derived from an EMBL/GenBank/DDBJ whole genome shotgun (WGS) entry which is preliminary data.</text>
</comment>